<protein>
    <submittedName>
        <fullName evidence="8">RagB/SusD family nutrient uptake outer membrane protein</fullName>
    </submittedName>
</protein>
<evidence type="ECO:0000256" key="5">
    <source>
        <dbReference type="ARBA" id="ARBA00023237"/>
    </source>
</evidence>
<dbReference type="AlphaFoldDB" id="A0A7K1U7M7"/>
<accession>A0A7K1U7M7</accession>
<evidence type="ECO:0000256" key="3">
    <source>
        <dbReference type="ARBA" id="ARBA00022729"/>
    </source>
</evidence>
<evidence type="ECO:0000259" key="7">
    <source>
        <dbReference type="Pfam" id="PF14322"/>
    </source>
</evidence>
<keyword evidence="4" id="KW-0472">Membrane</keyword>
<dbReference type="GO" id="GO:0009279">
    <property type="term" value="C:cell outer membrane"/>
    <property type="evidence" value="ECO:0007669"/>
    <property type="project" value="UniProtKB-SubCell"/>
</dbReference>
<organism evidence="8 9">
    <name type="scientific">Chitinophaga tropicalis</name>
    <dbReference type="NCBI Taxonomy" id="2683588"/>
    <lineage>
        <taxon>Bacteria</taxon>
        <taxon>Pseudomonadati</taxon>
        <taxon>Bacteroidota</taxon>
        <taxon>Chitinophagia</taxon>
        <taxon>Chitinophagales</taxon>
        <taxon>Chitinophagaceae</taxon>
        <taxon>Chitinophaga</taxon>
    </lineage>
</organism>
<evidence type="ECO:0000256" key="1">
    <source>
        <dbReference type="ARBA" id="ARBA00004442"/>
    </source>
</evidence>
<reference evidence="8 9" key="1">
    <citation type="submission" date="2019-12" db="EMBL/GenBank/DDBJ databases">
        <title>Chitinophaga sp. strain ysch24 (GDMCC 1.1355), whole genome shotgun sequence.</title>
        <authorList>
            <person name="Zhang X."/>
        </authorList>
    </citation>
    <scope>NUCLEOTIDE SEQUENCE [LARGE SCALE GENOMIC DNA]</scope>
    <source>
        <strain evidence="9">ysch24</strain>
    </source>
</reference>
<comment type="similarity">
    <text evidence="2">Belongs to the SusD family.</text>
</comment>
<gene>
    <name evidence="8" type="ORF">GO493_18940</name>
</gene>
<dbReference type="Pfam" id="PF14322">
    <property type="entry name" value="SusD-like_3"/>
    <property type="match status" value="1"/>
</dbReference>
<evidence type="ECO:0000313" key="8">
    <source>
        <dbReference type="EMBL" id="MVT10357.1"/>
    </source>
</evidence>
<dbReference type="RefSeq" id="WP_157307801.1">
    <property type="nucleotide sequence ID" value="NZ_WRXN01000008.1"/>
</dbReference>
<keyword evidence="5" id="KW-0998">Cell outer membrane</keyword>
<dbReference type="Gene3D" id="1.25.40.390">
    <property type="match status" value="1"/>
</dbReference>
<dbReference type="InterPro" id="IPR011990">
    <property type="entry name" value="TPR-like_helical_dom_sf"/>
</dbReference>
<proteinExistence type="inferred from homology"/>
<dbReference type="InterPro" id="IPR012944">
    <property type="entry name" value="SusD_RagB_dom"/>
</dbReference>
<evidence type="ECO:0000259" key="6">
    <source>
        <dbReference type="Pfam" id="PF07980"/>
    </source>
</evidence>
<comment type="caution">
    <text evidence="8">The sequence shown here is derived from an EMBL/GenBank/DDBJ whole genome shotgun (WGS) entry which is preliminary data.</text>
</comment>
<dbReference type="Pfam" id="PF07980">
    <property type="entry name" value="SusD_RagB"/>
    <property type="match status" value="1"/>
</dbReference>
<evidence type="ECO:0000256" key="4">
    <source>
        <dbReference type="ARBA" id="ARBA00023136"/>
    </source>
</evidence>
<comment type="subcellular location">
    <subcellularLocation>
        <location evidence="1">Cell outer membrane</location>
    </subcellularLocation>
</comment>
<keyword evidence="3" id="KW-0732">Signal</keyword>
<keyword evidence="9" id="KW-1185">Reference proteome</keyword>
<dbReference type="Proteomes" id="UP000461730">
    <property type="component" value="Unassembled WGS sequence"/>
</dbReference>
<name>A0A7K1U7M7_9BACT</name>
<dbReference type="SUPFAM" id="SSF48452">
    <property type="entry name" value="TPR-like"/>
    <property type="match status" value="1"/>
</dbReference>
<dbReference type="PROSITE" id="PS51257">
    <property type="entry name" value="PROKAR_LIPOPROTEIN"/>
    <property type="match status" value="1"/>
</dbReference>
<feature type="domain" description="SusD-like N-terminal" evidence="7">
    <location>
        <begin position="107"/>
        <end position="235"/>
    </location>
</feature>
<feature type="domain" description="RagB/SusD" evidence="6">
    <location>
        <begin position="347"/>
        <end position="640"/>
    </location>
</feature>
<dbReference type="InterPro" id="IPR033985">
    <property type="entry name" value="SusD-like_N"/>
</dbReference>
<dbReference type="EMBL" id="WRXN01000008">
    <property type="protein sequence ID" value="MVT10357.1"/>
    <property type="molecule type" value="Genomic_DNA"/>
</dbReference>
<evidence type="ECO:0000313" key="9">
    <source>
        <dbReference type="Proteomes" id="UP000461730"/>
    </source>
</evidence>
<sequence>MSSIRKNKDLVYSYWAGIILSLMTASLASCSKYLDVTPENVGTIDYAFRNRNEAENYLFACYGTLQSLASCIDDPGFITSGELYNNSFSNLSTTNFLIISGTQNTTSPLLNYWEGKNGGKALFQGIRRCNIMLDNIDKPIDLTPYEKERWIAEICFLKAYYHFYLLRMYGPVPIMDKTEDISQPAEEYQKNRAPVDSVFSYITGLLDKAIPGLPAGITNTTQEWGRITRTIALAVKAEVLATQASPLFNGNPDYADYKDKDGTMLFPAAVDNTKWKKAADAVREAISQVEGAGAKLYTFIPTAAIPINLNDSLKLVLTLQNAVTEKWDLNNELIWALNSTFPNQENYIPRLTANINAPGNIAVPLAITELFYTKNGIPVTEDKTWDYDNRFNLQIADRVDKYYLKEGYTTIRANFDREARYYADIAFDGGIWYGGGALNQDATMYVAAKRGDIGGITEFGRANVTGYWAKKLVHYQTAVNSNGSLSINNYRLPRIRLADLYLLYAECLNEANGPSAEAYSYIDKVRERAKLKGVVASWATYAKNPDKPLSKEGLREIIHRERRIELMFEGKAGWDLRRWKEYVNEVSKPIQGWNVRQQDINAYYSIQTYLIPILNIKDYLWPISGDELLNNGKLVQSPFWK</sequence>
<evidence type="ECO:0000256" key="2">
    <source>
        <dbReference type="ARBA" id="ARBA00006275"/>
    </source>
</evidence>